<feature type="region of interest" description="Disordered" evidence="1">
    <location>
        <begin position="1"/>
        <end position="82"/>
    </location>
</feature>
<dbReference type="AlphaFoldDB" id="A0A1B6K9A6"/>
<accession>A0A1B6K9A6</accession>
<reference evidence="2" key="1">
    <citation type="submission" date="2015-11" db="EMBL/GenBank/DDBJ databases">
        <title>De novo transcriptome assembly of four potential Pierce s Disease insect vectors from Arizona vineyards.</title>
        <authorList>
            <person name="Tassone E.E."/>
        </authorList>
    </citation>
    <scope>NUCLEOTIDE SEQUENCE</scope>
</reference>
<protein>
    <submittedName>
        <fullName evidence="2">Uncharacterized protein</fullName>
    </submittedName>
</protein>
<dbReference type="EMBL" id="GEBQ01031957">
    <property type="protein sequence ID" value="JAT08020.1"/>
    <property type="molecule type" value="Transcribed_RNA"/>
</dbReference>
<evidence type="ECO:0000256" key="1">
    <source>
        <dbReference type="SAM" id="MobiDB-lite"/>
    </source>
</evidence>
<proteinExistence type="predicted"/>
<gene>
    <name evidence="2" type="ORF">g.16462</name>
</gene>
<sequence>MEEHPSDHQAAQPPTEHVKVAEENIEEEPNQPTQENYMGDNPDLQNRPPQEIEEENNADEQNMPVKLRNKNNKQNWSKISNYDKRQKGEAYVGYRRSGPGKTAHDVPREAKVIGPRCESRACMRSKFRACPMISDDDRQSIFNGFWKTMTWDQRRVYIVSLVEKADISRKKTDSENSRRTETLKYHLVVRNERLQVCQLTFLNTLGIKKWSVRYWLNGEGKVTPNLNVSDKNIVPSSSITQASKKGQSRKREDIDFLRNFFKSLPRLPSHYCRSNSTKLYIEPTFESMTELYGLYGNECKDHGKNVLSRFTFDRIFDQENLSLFQPKKDVCDTCNSFKVNSGKVSREQYEEHILQKGRARDEKNLDSEKAKAKEIHVFTQDTQSVKLAPCVNASAMYYKTKLCVHNFTMYNNGTKDAMTYWWDETQSDLSASSFASCVVDNLRQTLNDDLKSVTLWSDGCCYQNRSSIMANALLHLAMEKQVVIEQKYLVKGHTMMECDSVHSTIDTILNPKRGTKNKKTVKEIYLPSQYAQYAREARKKPFPYRSVYLDFSFFHDFSKKETTIYDSIRPGKKSGDPKVQDLRALRYNPNGTIEFKVSFDDEYAVLPVRQNKTMSVTFPRLHNARLKIKKSKWDHLQELKAHIPNDCHDYYDNIPFES</sequence>
<evidence type="ECO:0000313" key="2">
    <source>
        <dbReference type="EMBL" id="JAT08020.1"/>
    </source>
</evidence>
<organism evidence="2">
    <name type="scientific">Graphocephala atropunctata</name>
    <dbReference type="NCBI Taxonomy" id="36148"/>
    <lineage>
        <taxon>Eukaryota</taxon>
        <taxon>Metazoa</taxon>
        <taxon>Ecdysozoa</taxon>
        <taxon>Arthropoda</taxon>
        <taxon>Hexapoda</taxon>
        <taxon>Insecta</taxon>
        <taxon>Pterygota</taxon>
        <taxon>Neoptera</taxon>
        <taxon>Paraneoptera</taxon>
        <taxon>Hemiptera</taxon>
        <taxon>Auchenorrhyncha</taxon>
        <taxon>Membracoidea</taxon>
        <taxon>Cicadellidae</taxon>
        <taxon>Cicadellinae</taxon>
        <taxon>Cicadellini</taxon>
        <taxon>Graphocephala</taxon>
    </lineage>
</organism>
<dbReference type="PANTHER" id="PTHR10773">
    <property type="entry name" value="DNA-DIRECTED RNA POLYMERASES I, II, AND III SUBUNIT RPABC2"/>
    <property type="match status" value="1"/>
</dbReference>
<name>A0A1B6K9A6_9HEMI</name>
<dbReference type="PANTHER" id="PTHR10773:SF19">
    <property type="match status" value="1"/>
</dbReference>